<dbReference type="STRING" id="5539.A0A3E2GV14"/>
<evidence type="ECO:0000313" key="4">
    <source>
        <dbReference type="Proteomes" id="UP000258309"/>
    </source>
</evidence>
<evidence type="ECO:0000313" key="3">
    <source>
        <dbReference type="EMBL" id="RFU24867.1"/>
    </source>
</evidence>
<dbReference type="OrthoDB" id="2013972at2759"/>
<comment type="caution">
    <text evidence="3">The sequence shown here is derived from an EMBL/GenBank/DDBJ whole genome shotgun (WGS) entry which is preliminary data.</text>
</comment>
<dbReference type="InterPro" id="IPR029063">
    <property type="entry name" value="SAM-dependent_MTases_sf"/>
</dbReference>
<dbReference type="Proteomes" id="UP000258309">
    <property type="component" value="Unassembled WGS sequence"/>
</dbReference>
<feature type="compositionally biased region" description="Low complexity" evidence="1">
    <location>
        <begin position="359"/>
        <end position="369"/>
    </location>
</feature>
<feature type="compositionally biased region" description="Low complexity" evidence="1">
    <location>
        <begin position="201"/>
        <end position="233"/>
    </location>
</feature>
<dbReference type="Gene3D" id="3.40.50.150">
    <property type="entry name" value="Vaccinia Virus protein VP39"/>
    <property type="match status" value="1"/>
</dbReference>
<feature type="region of interest" description="Disordered" evidence="1">
    <location>
        <begin position="684"/>
        <end position="706"/>
    </location>
</feature>
<dbReference type="SUPFAM" id="SSF53335">
    <property type="entry name" value="S-adenosyl-L-methionine-dependent methyltransferases"/>
    <property type="match status" value="1"/>
</dbReference>
<dbReference type="AlphaFoldDB" id="A0A3E2GV14"/>
<protein>
    <recommendedName>
        <fullName evidence="2">Methyltransferase domain-containing protein</fullName>
    </recommendedName>
</protein>
<dbReference type="OMA" id="WETDHII"/>
<feature type="region of interest" description="Disordered" evidence="1">
    <location>
        <begin position="566"/>
        <end position="593"/>
    </location>
</feature>
<feature type="domain" description="Methyltransferase" evidence="2">
    <location>
        <begin position="448"/>
        <end position="550"/>
    </location>
</feature>
<gene>
    <name evidence="3" type="ORF">B7463_g11471</name>
</gene>
<feature type="compositionally biased region" description="Low complexity" evidence="1">
    <location>
        <begin position="303"/>
        <end position="326"/>
    </location>
</feature>
<evidence type="ECO:0000256" key="1">
    <source>
        <dbReference type="SAM" id="MobiDB-lite"/>
    </source>
</evidence>
<proteinExistence type="predicted"/>
<dbReference type="EMBL" id="NCSJ02000393">
    <property type="protein sequence ID" value="RFU24867.1"/>
    <property type="molecule type" value="Genomic_DNA"/>
</dbReference>
<feature type="non-terminal residue" evidence="3">
    <location>
        <position position="1"/>
    </location>
</feature>
<name>A0A3E2GV14_SCYLI</name>
<feature type="non-terminal residue" evidence="3">
    <location>
        <position position="781"/>
    </location>
</feature>
<keyword evidence="4" id="KW-1185">Reference proteome</keyword>
<dbReference type="Pfam" id="PF13649">
    <property type="entry name" value="Methyltransf_25"/>
    <property type="match status" value="1"/>
</dbReference>
<feature type="compositionally biased region" description="Low complexity" evidence="1">
    <location>
        <begin position="257"/>
        <end position="287"/>
    </location>
</feature>
<evidence type="ECO:0000259" key="2">
    <source>
        <dbReference type="Pfam" id="PF13649"/>
    </source>
</evidence>
<sequence length="781" mass="84293">MGTDETGKSERLVEAAGYMEVATITTAAQCSTLNLEMRCLPSGKHATIMLPHTEGTPKRNPGPYHATATNTSHPATLAPLLLAPFPSPRASKLREHTQIESAQQRPVTSVQLRFSSRSAFLSAASSETAVASNGWISSQPGFVVGSRALGPAVKSPLGKISKEPVANNSAKEASMAEAAFFSNMAAQRDARKRRPSTNNNKGSASLQAQSKSSLIKKPGSSSSSRADAQSASKGEATTPEGGHTIILSKDDQKRSDSVSIASSNSVGTHSTLSANKSSSLSSSAQHLGSDRMLSTPLPDYKRAANQSNRARAAAASHAAANRKSSSVSATSSDRNKHVANASAAADSMGTNRVDVAGRSSSVSGSTGSSGLTAITSSDLSASQVSLHNNHPFVRRNGRRYLRDPTLPYPLPCDLAEIHRQTLRTMLYVQVFGGPTCSPTFAHKPPKRVLDVGCGPGFWSVMCHRHFAKRGYSSIAFTGIDIAPLAPVSDMDADMNWRFVQHDLRRTPLPFRDEEFNLIMIKDMSLVSPISGSIQQQELMDDYLRILKPGGTIEFWDGDYAIRMLLPHPSQSGNPDEDNHSSNSYNNNEDEEPDRAEELGLYTLTPQTSLGPPQNQYLADYNGWITKALEPRKLTPMPCTLIRPLLVQEPDLTDISDWRLAIPLGEEVRWEKEGIGGAVTATSNSSLGAHTVSKGKTKESGQHHRKHLTPSQAALRSTALTTVVQMIESLEPMLREASGKGQDEWDRWYGSMMNDLLKQNGASWGECLEIGAWWAQKKKPAS</sequence>
<feature type="region of interest" description="Disordered" evidence="1">
    <location>
        <begin position="186"/>
        <end position="369"/>
    </location>
</feature>
<accession>A0A3E2GV14</accession>
<reference evidence="3 4" key="1">
    <citation type="submission" date="2018-05" db="EMBL/GenBank/DDBJ databases">
        <title>Draft genome sequence of Scytalidium lignicola DSM 105466, a ubiquitous saprotrophic fungus.</title>
        <authorList>
            <person name="Buettner E."/>
            <person name="Gebauer A.M."/>
            <person name="Hofrichter M."/>
            <person name="Liers C."/>
            <person name="Kellner H."/>
        </authorList>
    </citation>
    <scope>NUCLEOTIDE SEQUENCE [LARGE SCALE GENOMIC DNA]</scope>
    <source>
        <strain evidence="3 4">DSM 105466</strain>
    </source>
</reference>
<dbReference type="InterPro" id="IPR041698">
    <property type="entry name" value="Methyltransf_25"/>
</dbReference>
<organism evidence="3 4">
    <name type="scientific">Scytalidium lignicola</name>
    <name type="common">Hyphomycete</name>
    <dbReference type="NCBI Taxonomy" id="5539"/>
    <lineage>
        <taxon>Eukaryota</taxon>
        <taxon>Fungi</taxon>
        <taxon>Dikarya</taxon>
        <taxon>Ascomycota</taxon>
        <taxon>Pezizomycotina</taxon>
        <taxon>Leotiomycetes</taxon>
        <taxon>Leotiomycetes incertae sedis</taxon>
        <taxon>Scytalidium</taxon>
    </lineage>
</organism>
<dbReference type="CDD" id="cd02440">
    <property type="entry name" value="AdoMet_MTases"/>
    <property type="match status" value="1"/>
</dbReference>